<sequence>MKIQNLISVYRQSLTARASEAQELECKIARLEASHKLNPSDRLLSRIGVIKHRLNTINCRHRTAACWVSSVATPVFEVLSKYLGNSYRANLIKISDSIVSLRFACINQERAKNGITGLTLRLCLNPMANAGVPDIEFGVETEIVRLNQDAGTRVQIALDSPIQQILEA</sequence>
<name>A0A166QTG0_PSEFL</name>
<reference evidence="2" key="1">
    <citation type="submission" date="2016-03" db="EMBL/GenBank/DDBJ databases">
        <authorList>
            <person name="Ray J."/>
            <person name="Price M."/>
            <person name="Deutschbauer A."/>
        </authorList>
    </citation>
    <scope>NUCLEOTIDE SEQUENCE [LARGE SCALE GENOMIC DNA]</scope>
    <source>
        <strain evidence="2">FW300-N1B4</strain>
    </source>
</reference>
<proteinExistence type="predicted"/>
<dbReference type="Proteomes" id="UP000076489">
    <property type="component" value="Unassembled WGS sequence"/>
</dbReference>
<dbReference type="RefSeq" id="WP_063340877.1">
    <property type="nucleotide sequence ID" value="NZ_LUKJ01000002.1"/>
</dbReference>
<accession>A0A166QTG0</accession>
<dbReference type="OrthoDB" id="10014135at2"/>
<evidence type="ECO:0000313" key="2">
    <source>
        <dbReference type="Proteomes" id="UP000076489"/>
    </source>
</evidence>
<dbReference type="EMBL" id="LUKJ01000002">
    <property type="protein sequence ID" value="KZN20831.1"/>
    <property type="molecule type" value="Genomic_DNA"/>
</dbReference>
<evidence type="ECO:0000313" key="1">
    <source>
        <dbReference type="EMBL" id="KZN20831.1"/>
    </source>
</evidence>
<protein>
    <submittedName>
        <fullName evidence="1">Uncharacterized protein</fullName>
    </submittedName>
</protein>
<dbReference type="AlphaFoldDB" id="A0A166QTG0"/>
<comment type="caution">
    <text evidence="1">The sequence shown here is derived from an EMBL/GenBank/DDBJ whole genome shotgun (WGS) entry which is preliminary data.</text>
</comment>
<organism evidence="1 2">
    <name type="scientific">Pseudomonas fluorescens</name>
    <dbReference type="NCBI Taxonomy" id="294"/>
    <lineage>
        <taxon>Bacteria</taxon>
        <taxon>Pseudomonadati</taxon>
        <taxon>Pseudomonadota</taxon>
        <taxon>Gammaproteobacteria</taxon>
        <taxon>Pseudomonadales</taxon>
        <taxon>Pseudomonadaceae</taxon>
        <taxon>Pseudomonas</taxon>
    </lineage>
</organism>
<gene>
    <name evidence="1" type="ORF">A1D17_04625</name>
</gene>
<reference evidence="1 2" key="2">
    <citation type="journal article" date="2018" name="Nature">
        <title>Mutant phenotypes for thousands of bacterial genes of unknown function.</title>
        <authorList>
            <person name="Price M.N."/>
            <person name="Wetmore K.M."/>
            <person name="Waters R.J."/>
            <person name="Callaghan M."/>
            <person name="Ray J."/>
            <person name="Liu H."/>
            <person name="Kuehl J.V."/>
            <person name="Melnyk R.A."/>
            <person name="Lamson J.S."/>
            <person name="Suh Y."/>
            <person name="Carlson H.K."/>
            <person name="Esquivel Z."/>
            <person name="Sadeeshkumar H."/>
            <person name="Chakraborty R."/>
            <person name="Zane G.M."/>
            <person name="Rubin B.E."/>
            <person name="Wall J.D."/>
            <person name="Visel A."/>
            <person name="Bristow J."/>
            <person name="Blow M.J."/>
            <person name="Arkin A.P."/>
            <person name="Deutschbauer A.M."/>
        </authorList>
    </citation>
    <scope>NUCLEOTIDE SEQUENCE [LARGE SCALE GENOMIC DNA]</scope>
    <source>
        <strain evidence="1 2">FW300-N1B4</strain>
    </source>
</reference>